<dbReference type="EMBL" id="BGPR01080886">
    <property type="protein sequence ID" value="GBL80700.1"/>
    <property type="molecule type" value="Genomic_DNA"/>
</dbReference>
<accession>A0A4Y2ALW7</accession>
<evidence type="ECO:0000313" key="1">
    <source>
        <dbReference type="EMBL" id="GBL80700.1"/>
    </source>
</evidence>
<gene>
    <name evidence="1" type="ORF">AVEN_206333_1</name>
</gene>
<name>A0A4Y2ALW7_ARAVE</name>
<comment type="caution">
    <text evidence="1">The sequence shown here is derived from an EMBL/GenBank/DDBJ whole genome shotgun (WGS) entry which is preliminary data.</text>
</comment>
<evidence type="ECO:0000313" key="2">
    <source>
        <dbReference type="Proteomes" id="UP000499080"/>
    </source>
</evidence>
<organism evidence="1 2">
    <name type="scientific">Araneus ventricosus</name>
    <name type="common">Orbweaver spider</name>
    <name type="synonym">Epeira ventricosa</name>
    <dbReference type="NCBI Taxonomy" id="182803"/>
    <lineage>
        <taxon>Eukaryota</taxon>
        <taxon>Metazoa</taxon>
        <taxon>Ecdysozoa</taxon>
        <taxon>Arthropoda</taxon>
        <taxon>Chelicerata</taxon>
        <taxon>Arachnida</taxon>
        <taxon>Araneae</taxon>
        <taxon>Araneomorphae</taxon>
        <taxon>Entelegynae</taxon>
        <taxon>Araneoidea</taxon>
        <taxon>Araneidae</taxon>
        <taxon>Araneus</taxon>
    </lineage>
</organism>
<sequence length="138" mass="15799">MSGLWAMVLDDWVLALGLIGQTIWPNLMSQYGLISMHLSELRTNFFNTDWKESRPVHLSSSRQLFSHHSLKRILFQISVWSPDWVLNLGCRTVAPYFLLELLQQFSSFASSMGIAMQEDDTITQHARAFASDGFKMAE</sequence>
<keyword evidence="2" id="KW-1185">Reference proteome</keyword>
<reference evidence="1 2" key="1">
    <citation type="journal article" date="2019" name="Sci. Rep.">
        <title>Orb-weaving spider Araneus ventricosus genome elucidates the spidroin gene catalogue.</title>
        <authorList>
            <person name="Kono N."/>
            <person name="Nakamura H."/>
            <person name="Ohtoshi R."/>
            <person name="Moran D.A.P."/>
            <person name="Shinohara A."/>
            <person name="Yoshida Y."/>
            <person name="Fujiwara M."/>
            <person name="Mori M."/>
            <person name="Tomita M."/>
            <person name="Arakawa K."/>
        </authorList>
    </citation>
    <scope>NUCLEOTIDE SEQUENCE [LARGE SCALE GENOMIC DNA]</scope>
</reference>
<protein>
    <submittedName>
        <fullName evidence="1">Uncharacterized protein</fullName>
    </submittedName>
</protein>
<dbReference type="Proteomes" id="UP000499080">
    <property type="component" value="Unassembled WGS sequence"/>
</dbReference>
<dbReference type="AlphaFoldDB" id="A0A4Y2ALW7"/>
<proteinExistence type="predicted"/>